<dbReference type="Pfam" id="PF13814">
    <property type="entry name" value="Replic_Relax"/>
    <property type="match status" value="1"/>
</dbReference>
<accession>A0A1M6SS02</accession>
<dbReference type="SUPFAM" id="SSF46785">
    <property type="entry name" value="Winged helix' DNA-binding domain"/>
    <property type="match status" value="1"/>
</dbReference>
<organism evidence="1 2">
    <name type="scientific">Paramaledivibacter caminithermalis (strain DSM 15212 / CIP 107654 / DViRD3)</name>
    <name type="common">Clostridium caminithermale</name>
    <dbReference type="NCBI Taxonomy" id="1121301"/>
    <lineage>
        <taxon>Bacteria</taxon>
        <taxon>Bacillati</taxon>
        <taxon>Bacillota</taxon>
        <taxon>Clostridia</taxon>
        <taxon>Peptostreptococcales</taxon>
        <taxon>Caminicellaceae</taxon>
        <taxon>Paramaledivibacter</taxon>
    </lineage>
</organism>
<dbReference type="RefSeq" id="WP_073152855.1">
    <property type="nucleotide sequence ID" value="NZ_FRAG01000068.1"/>
</dbReference>
<name>A0A1M6SS02_PARC5</name>
<dbReference type="InterPro" id="IPR036390">
    <property type="entry name" value="WH_DNA-bd_sf"/>
</dbReference>
<sequence length="287" mass="34270">MIDERKYKKGTRRRERVEIKGNPYNHLMNYPMNEVKEKIIYFLYDMRAAKTSQLARYLGYSSPYIRKILRDLYENRLVYRDFPTISRKKHGSSEGIYFLDNQGAFFIAADNGLEKKDVSWDPRDNVVSLGAIKHTLDITEIRTCMEEKSNDIRIDEFIGERKHGMITFESQGEEITFNPDSKISLIKKVGDKLARVTFFLEYDRNTESLRSFLEKIRVYERFYKSEKFKRLFGSIHPAILIITNHERRTEKLKDLVKENKIENIKYYFDTLNEDFRENPFKFLDNQG</sequence>
<protein>
    <submittedName>
        <fullName evidence="1">Replication-relaxation</fullName>
    </submittedName>
</protein>
<dbReference type="Proteomes" id="UP000184465">
    <property type="component" value="Unassembled WGS sequence"/>
</dbReference>
<reference evidence="1 2" key="1">
    <citation type="submission" date="2016-11" db="EMBL/GenBank/DDBJ databases">
        <authorList>
            <person name="Jaros S."/>
            <person name="Januszkiewicz K."/>
            <person name="Wedrychowicz H."/>
        </authorList>
    </citation>
    <scope>NUCLEOTIDE SEQUENCE [LARGE SCALE GENOMIC DNA]</scope>
    <source>
        <strain evidence="1 2">DSM 15212</strain>
    </source>
</reference>
<evidence type="ECO:0000313" key="2">
    <source>
        <dbReference type="Proteomes" id="UP000184465"/>
    </source>
</evidence>
<dbReference type="EMBL" id="FRAG01000068">
    <property type="protein sequence ID" value="SHK47493.1"/>
    <property type="molecule type" value="Genomic_DNA"/>
</dbReference>
<dbReference type="OrthoDB" id="2231317at2"/>
<keyword evidence="2" id="KW-1185">Reference proteome</keyword>
<dbReference type="InterPro" id="IPR025855">
    <property type="entry name" value="Replic_Relax"/>
</dbReference>
<gene>
    <name evidence="1" type="ORF">SAMN02745912_03416</name>
</gene>
<evidence type="ECO:0000313" key="1">
    <source>
        <dbReference type="EMBL" id="SHK47493.1"/>
    </source>
</evidence>
<proteinExistence type="predicted"/>
<dbReference type="AlphaFoldDB" id="A0A1M6SS02"/>